<dbReference type="GeneID" id="5600507"/>
<dbReference type="EMBL" id="EU100883">
    <property type="protein sequence ID" value="ABU96854.1"/>
    <property type="molecule type" value="Genomic_DNA"/>
</dbReference>
<name>A7XX43_BP234</name>
<dbReference type="RefSeq" id="YP_001467874.1">
    <property type="nucleotide sequence ID" value="NC_009803.1"/>
</dbReference>
<accession>A7XX43</accession>
<sequence length="98" mass="10939">MTNVQNVIEVYGLYGGQYQLIDEGSLERLKPLYIPGKDELHALISFILITPPYGLTLKVGKEILGDDEFFLVVLLNHRPQTFASALRDGNVFVSFPGN</sequence>
<keyword evidence="2" id="KW-1185">Reference proteome</keyword>
<dbReference type="Proteomes" id="UP000001132">
    <property type="component" value="Segment"/>
</dbReference>
<protein>
    <submittedName>
        <fullName evidence="1">Uncharacterized protein</fullName>
    </submittedName>
</protein>
<evidence type="ECO:0000313" key="1">
    <source>
        <dbReference type="EMBL" id="ABU96854.1"/>
    </source>
</evidence>
<evidence type="ECO:0000313" key="2">
    <source>
        <dbReference type="Proteomes" id="UP000001132"/>
    </source>
</evidence>
<organism evidence="1 2">
    <name type="scientific">Thermus virus P23-45</name>
    <name type="common">Thermus thermophilus phage P23-45</name>
    <dbReference type="NCBI Taxonomy" id="2914006"/>
    <lineage>
        <taxon>Viruses</taxon>
        <taxon>Duplodnaviria</taxon>
        <taxon>Heunggongvirae</taxon>
        <taxon>Uroviricota</taxon>
        <taxon>Caudoviricetes</taxon>
        <taxon>Oshimavirus</taxon>
        <taxon>Oshimavirus P2345</taxon>
    </lineage>
</organism>
<organismHost>
    <name type="scientific">Thermus thermophilus</name>
    <dbReference type="NCBI Taxonomy" id="274"/>
</organismHost>
<proteinExistence type="predicted"/>
<dbReference type="KEGG" id="vg:5600507"/>
<gene>
    <name evidence="1" type="ORF">P23p21</name>
</gene>
<reference evidence="1 2" key="1">
    <citation type="journal article" date="2008" name="J. Mol. Biol.">
        <title>Genome comparison and proteomic characterization of Thermus thermophilus bacteriophages P23-45 and P74-26: siphoviruses with triplex-forming sequences and the longest known tails.</title>
        <authorList>
            <person name="Minakhin L."/>
            <person name="Goel M."/>
            <person name="Berdygulova Z."/>
            <person name="Ramanculov E."/>
            <person name="Florens L."/>
            <person name="Glazko G."/>
            <person name="Karamychev V.N."/>
            <person name="Slesarev A.I."/>
            <person name="Kozyavkin S.A."/>
            <person name="Khromov I."/>
            <person name="Ackermann H.W."/>
            <person name="Washburn M."/>
            <person name="Mushegian A."/>
            <person name="Severinov K."/>
        </authorList>
    </citation>
    <scope>NUCLEOTIDE SEQUENCE</scope>
</reference>